<organism evidence="1 2">
    <name type="scientific">Albula glossodonta</name>
    <name type="common">roundjaw bonefish</name>
    <dbReference type="NCBI Taxonomy" id="121402"/>
    <lineage>
        <taxon>Eukaryota</taxon>
        <taxon>Metazoa</taxon>
        <taxon>Chordata</taxon>
        <taxon>Craniata</taxon>
        <taxon>Vertebrata</taxon>
        <taxon>Euteleostomi</taxon>
        <taxon>Actinopterygii</taxon>
        <taxon>Neopterygii</taxon>
        <taxon>Teleostei</taxon>
        <taxon>Albuliformes</taxon>
        <taxon>Albulidae</taxon>
        <taxon>Albula</taxon>
    </lineage>
</organism>
<dbReference type="AlphaFoldDB" id="A0A8T2NSW6"/>
<keyword evidence="2" id="KW-1185">Reference proteome</keyword>
<reference evidence="1" key="1">
    <citation type="thesis" date="2021" institute="BYU ScholarsArchive" country="Provo, UT, USA">
        <title>Applications of and Algorithms for Genome Assembly and Genomic Analyses with an Emphasis on Marine Teleosts.</title>
        <authorList>
            <person name="Pickett B.D."/>
        </authorList>
    </citation>
    <scope>NUCLEOTIDE SEQUENCE</scope>
    <source>
        <strain evidence="1">HI-2016</strain>
    </source>
</reference>
<sequence>MNCLQQELDEDEQGSGVHLDPWKADLGCHGTITMLRCVMAVWVKTVFGREKISPLLHKQRDFCNTFTDVYCMKYGAVNLCLNEPQKQSEHLINLSTCQPQPERASEAEVLDEKPTKVRTRSTLMLLPELHQNPFR</sequence>
<gene>
    <name evidence="1" type="ORF">JZ751_021194</name>
</gene>
<accession>A0A8T2NSW6</accession>
<comment type="caution">
    <text evidence="1">The sequence shown here is derived from an EMBL/GenBank/DDBJ whole genome shotgun (WGS) entry which is preliminary data.</text>
</comment>
<evidence type="ECO:0000313" key="2">
    <source>
        <dbReference type="Proteomes" id="UP000824540"/>
    </source>
</evidence>
<dbReference type="EMBL" id="JAFBMS010000041">
    <property type="protein sequence ID" value="KAG9340638.1"/>
    <property type="molecule type" value="Genomic_DNA"/>
</dbReference>
<dbReference type="Proteomes" id="UP000824540">
    <property type="component" value="Unassembled WGS sequence"/>
</dbReference>
<proteinExistence type="predicted"/>
<protein>
    <submittedName>
        <fullName evidence="1">Uncharacterized protein</fullName>
    </submittedName>
</protein>
<name>A0A8T2NSW6_9TELE</name>
<evidence type="ECO:0000313" key="1">
    <source>
        <dbReference type="EMBL" id="KAG9340638.1"/>
    </source>
</evidence>